<proteinExistence type="predicted"/>
<sequence>RNLVKHLETNSITNVFKAGKLRSSSLDTVNEGYVFCAPGEENLVDELRKQSDVGLADEKDTFEEIQIPESFFVYIQDASWSVLIGRQVFMRLDHCFAASTSIQRVLELEHQDFKSSSESRQELARIFGRSLTLPPPNNGFTEILGVPLRLGKRNLVKHLETNSITNVFKAGKLRSSSLDTVNEGYVFCAPGEENLVDELRKQSDVGLAECLKVRTSNTGEVRRIIRRKTIAF</sequence>
<comment type="caution">
    <text evidence="1">The sequence shown here is derived from an EMBL/GenBank/DDBJ whole genome shotgun (WGS) entry which is preliminary data.</text>
</comment>
<dbReference type="AlphaFoldDB" id="A0A419PSM0"/>
<keyword evidence="2" id="KW-1185">Reference proteome</keyword>
<evidence type="ECO:0000313" key="2">
    <source>
        <dbReference type="Proteomes" id="UP000286415"/>
    </source>
</evidence>
<dbReference type="Proteomes" id="UP000286415">
    <property type="component" value="Unassembled WGS sequence"/>
</dbReference>
<name>A0A419PSM0_CLOSI</name>
<dbReference type="EMBL" id="NIRI02000056">
    <property type="protein sequence ID" value="KAG5445881.1"/>
    <property type="molecule type" value="Genomic_DNA"/>
</dbReference>
<protein>
    <submittedName>
        <fullName evidence="1">Uncharacterized protein</fullName>
    </submittedName>
</protein>
<dbReference type="InParanoid" id="A0A419PSM0"/>
<feature type="non-terminal residue" evidence="1">
    <location>
        <position position="1"/>
    </location>
</feature>
<organism evidence="1 2">
    <name type="scientific">Clonorchis sinensis</name>
    <name type="common">Chinese liver fluke</name>
    <dbReference type="NCBI Taxonomy" id="79923"/>
    <lineage>
        <taxon>Eukaryota</taxon>
        <taxon>Metazoa</taxon>
        <taxon>Spiralia</taxon>
        <taxon>Lophotrochozoa</taxon>
        <taxon>Platyhelminthes</taxon>
        <taxon>Trematoda</taxon>
        <taxon>Digenea</taxon>
        <taxon>Opisthorchiida</taxon>
        <taxon>Opisthorchiata</taxon>
        <taxon>Opisthorchiidae</taxon>
        <taxon>Clonorchis</taxon>
    </lineage>
</organism>
<accession>A0A419PSM0</accession>
<reference evidence="1 2" key="1">
    <citation type="journal article" date="2018" name="Biotechnol. Adv.">
        <title>Improved genomic resources and new bioinformatic workflow for the carcinogenic parasite Clonorchis sinensis: Biotechnological implications.</title>
        <authorList>
            <person name="Wang D."/>
            <person name="Korhonen P.K."/>
            <person name="Gasser R.B."/>
            <person name="Young N.D."/>
        </authorList>
    </citation>
    <scope>NUCLEOTIDE SEQUENCE [LARGE SCALE GENOMIC DNA]</scope>
    <source>
        <strain evidence="1">Cs-k2</strain>
    </source>
</reference>
<reference evidence="1 2" key="2">
    <citation type="journal article" date="2021" name="Genomics">
        <title>High-quality reference genome for Clonorchis sinensis.</title>
        <authorList>
            <person name="Young N.D."/>
            <person name="Stroehlein A.J."/>
            <person name="Kinkar L."/>
            <person name="Wang T."/>
            <person name="Sohn W.M."/>
            <person name="Chang B.C.H."/>
            <person name="Kaur P."/>
            <person name="Weisz D."/>
            <person name="Dudchenko O."/>
            <person name="Aiden E.L."/>
            <person name="Korhonen P.K."/>
            <person name="Gasser R.B."/>
        </authorList>
    </citation>
    <scope>NUCLEOTIDE SEQUENCE [LARGE SCALE GENOMIC DNA]</scope>
    <source>
        <strain evidence="1">Cs-k2</strain>
    </source>
</reference>
<gene>
    <name evidence="1" type="ORF">CSKR_109657</name>
</gene>
<evidence type="ECO:0000313" key="1">
    <source>
        <dbReference type="EMBL" id="KAG5445881.1"/>
    </source>
</evidence>